<comment type="subcellular location">
    <subcellularLocation>
        <location evidence="2">Cell membrane</location>
    </subcellularLocation>
</comment>
<dbReference type="Gene3D" id="3.30.565.10">
    <property type="entry name" value="Histidine kinase-like ATPase, C-terminal domain"/>
    <property type="match status" value="1"/>
</dbReference>
<dbReference type="EC" id="2.7.13.3" evidence="3"/>
<dbReference type="InterPro" id="IPR004358">
    <property type="entry name" value="Sig_transdc_His_kin-like_C"/>
</dbReference>
<evidence type="ECO:0000256" key="1">
    <source>
        <dbReference type="ARBA" id="ARBA00000085"/>
    </source>
</evidence>
<dbReference type="PROSITE" id="PS50885">
    <property type="entry name" value="HAMP"/>
    <property type="match status" value="1"/>
</dbReference>
<feature type="transmembrane region" description="Helical" evidence="11">
    <location>
        <begin position="160"/>
        <end position="186"/>
    </location>
</feature>
<evidence type="ECO:0000313" key="14">
    <source>
        <dbReference type="EMBL" id="MFC5288232.1"/>
    </source>
</evidence>
<feature type="domain" description="HAMP" evidence="13">
    <location>
        <begin position="187"/>
        <end position="249"/>
    </location>
</feature>
<feature type="transmembrane region" description="Helical" evidence="11">
    <location>
        <begin position="20"/>
        <end position="40"/>
    </location>
</feature>
<evidence type="ECO:0000256" key="3">
    <source>
        <dbReference type="ARBA" id="ARBA00012438"/>
    </source>
</evidence>
<dbReference type="CDD" id="cd00082">
    <property type="entry name" value="HisKA"/>
    <property type="match status" value="1"/>
</dbReference>
<dbReference type="SMART" id="SM00388">
    <property type="entry name" value="HisKA"/>
    <property type="match status" value="1"/>
</dbReference>
<keyword evidence="7 14" id="KW-0418">Kinase</keyword>
<keyword evidence="10 11" id="KW-0472">Membrane</keyword>
<dbReference type="SUPFAM" id="SSF47384">
    <property type="entry name" value="Homodimeric domain of signal transducing histidine kinase"/>
    <property type="match status" value="1"/>
</dbReference>
<keyword evidence="9" id="KW-0902">Two-component regulatory system</keyword>
<dbReference type="InterPro" id="IPR003661">
    <property type="entry name" value="HisK_dim/P_dom"/>
</dbReference>
<dbReference type="Pfam" id="PF00512">
    <property type="entry name" value="HisKA"/>
    <property type="match status" value="1"/>
</dbReference>
<dbReference type="CDD" id="cd00075">
    <property type="entry name" value="HATPase"/>
    <property type="match status" value="1"/>
</dbReference>
<keyword evidence="6 11" id="KW-0812">Transmembrane</keyword>
<dbReference type="SMART" id="SM00304">
    <property type="entry name" value="HAMP"/>
    <property type="match status" value="1"/>
</dbReference>
<proteinExistence type="predicted"/>
<evidence type="ECO:0000256" key="9">
    <source>
        <dbReference type="ARBA" id="ARBA00023012"/>
    </source>
</evidence>
<dbReference type="CDD" id="cd06225">
    <property type="entry name" value="HAMP"/>
    <property type="match status" value="1"/>
</dbReference>
<organism evidence="14 15">
    <name type="scientific">Actinokineospora guangxiensis</name>
    <dbReference type="NCBI Taxonomy" id="1490288"/>
    <lineage>
        <taxon>Bacteria</taxon>
        <taxon>Bacillati</taxon>
        <taxon>Actinomycetota</taxon>
        <taxon>Actinomycetes</taxon>
        <taxon>Pseudonocardiales</taxon>
        <taxon>Pseudonocardiaceae</taxon>
        <taxon>Actinokineospora</taxon>
    </lineage>
</organism>
<evidence type="ECO:0000256" key="11">
    <source>
        <dbReference type="SAM" id="Phobius"/>
    </source>
</evidence>
<evidence type="ECO:0000313" key="15">
    <source>
        <dbReference type="Proteomes" id="UP001596157"/>
    </source>
</evidence>
<evidence type="ECO:0000256" key="5">
    <source>
        <dbReference type="ARBA" id="ARBA00022679"/>
    </source>
</evidence>
<comment type="caution">
    <text evidence="14">The sequence shown here is derived from an EMBL/GenBank/DDBJ whole genome shotgun (WGS) entry which is preliminary data.</text>
</comment>
<dbReference type="InterPro" id="IPR036097">
    <property type="entry name" value="HisK_dim/P_sf"/>
</dbReference>
<evidence type="ECO:0000256" key="6">
    <source>
        <dbReference type="ARBA" id="ARBA00022692"/>
    </source>
</evidence>
<dbReference type="PRINTS" id="PR00344">
    <property type="entry name" value="BCTRLSENSOR"/>
</dbReference>
<dbReference type="InterPro" id="IPR050428">
    <property type="entry name" value="TCS_sensor_his_kinase"/>
</dbReference>
<dbReference type="PROSITE" id="PS50109">
    <property type="entry name" value="HIS_KIN"/>
    <property type="match status" value="1"/>
</dbReference>
<dbReference type="RefSeq" id="WP_378247962.1">
    <property type="nucleotide sequence ID" value="NZ_JBHSKF010000005.1"/>
</dbReference>
<protein>
    <recommendedName>
        <fullName evidence="3">histidine kinase</fullName>
        <ecNumber evidence="3">2.7.13.3</ecNumber>
    </recommendedName>
</protein>
<keyword evidence="15" id="KW-1185">Reference proteome</keyword>
<dbReference type="EMBL" id="JBHSKF010000005">
    <property type="protein sequence ID" value="MFC5288232.1"/>
    <property type="molecule type" value="Genomic_DNA"/>
</dbReference>
<dbReference type="PANTHER" id="PTHR45436:SF5">
    <property type="entry name" value="SENSOR HISTIDINE KINASE TRCS"/>
    <property type="match status" value="1"/>
</dbReference>
<dbReference type="Pfam" id="PF02518">
    <property type="entry name" value="HATPase_c"/>
    <property type="match status" value="1"/>
</dbReference>
<evidence type="ECO:0000256" key="7">
    <source>
        <dbReference type="ARBA" id="ARBA00022777"/>
    </source>
</evidence>
<evidence type="ECO:0000256" key="8">
    <source>
        <dbReference type="ARBA" id="ARBA00022989"/>
    </source>
</evidence>
<keyword evidence="5" id="KW-0808">Transferase</keyword>
<name>A0ABW0EN01_9PSEU</name>
<dbReference type="InterPro" id="IPR003660">
    <property type="entry name" value="HAMP_dom"/>
</dbReference>
<accession>A0ABW0EN01</accession>
<evidence type="ECO:0000256" key="10">
    <source>
        <dbReference type="ARBA" id="ARBA00023136"/>
    </source>
</evidence>
<dbReference type="PANTHER" id="PTHR45436">
    <property type="entry name" value="SENSOR HISTIDINE KINASE YKOH"/>
    <property type="match status" value="1"/>
</dbReference>
<sequence length="487" mass="50970">MRSSRGRSLRARLIAEQTVLLAMVCLVIGLAVMLSLRAFLLTRLDGDLREAADRTRALVQARPSGGPARLDDPPQPSGTIEAAVVDGRMVAQVHGLSGPRRLLSDISDEPGIAPLAEVGPTPSPRTVDLGDRGAYRVVAFRAGSATVVVGLPMAEVDDTLWTVGLALGGISLIGVAVAGVTGVLLVRRALRPLDRMAATAQRVAQLPLHEGEVALPDRVPVEDTDPRTEVGKVGDALNRLLDHVGGALAARHDSETRVRQFVADASHELRTPLAAIRGYTELARRPADVPAEVAHALSRVDSESARMAALVEDLLLLARLDSGRPLLREPVDLSALVVTAVGDAQVAGPDHRWRLDLPAEPVVVPGDDARLHQVLANLLANARTHTPPGATVWTALADSGAAATLTVTDDGPGIPPDLLPTVFERFARGDTSRSRAAGSTGLGLAIVSAVVTAHGGRVSVASGPGRTAFTVTLPRLRTSPDESTMEA</sequence>
<dbReference type="Proteomes" id="UP001596157">
    <property type="component" value="Unassembled WGS sequence"/>
</dbReference>
<dbReference type="Gene3D" id="6.10.340.10">
    <property type="match status" value="1"/>
</dbReference>
<feature type="domain" description="Histidine kinase" evidence="12">
    <location>
        <begin position="264"/>
        <end position="477"/>
    </location>
</feature>
<evidence type="ECO:0000256" key="2">
    <source>
        <dbReference type="ARBA" id="ARBA00004236"/>
    </source>
</evidence>
<gene>
    <name evidence="14" type="ORF">ACFPM7_14320</name>
</gene>
<dbReference type="SUPFAM" id="SSF55874">
    <property type="entry name" value="ATPase domain of HSP90 chaperone/DNA topoisomerase II/histidine kinase"/>
    <property type="match status" value="1"/>
</dbReference>
<dbReference type="Gene3D" id="1.10.287.130">
    <property type="match status" value="1"/>
</dbReference>
<evidence type="ECO:0000256" key="4">
    <source>
        <dbReference type="ARBA" id="ARBA00022553"/>
    </source>
</evidence>
<keyword evidence="8 11" id="KW-1133">Transmembrane helix</keyword>
<evidence type="ECO:0000259" key="12">
    <source>
        <dbReference type="PROSITE" id="PS50109"/>
    </source>
</evidence>
<keyword evidence="4" id="KW-0597">Phosphoprotein</keyword>
<dbReference type="InterPro" id="IPR003594">
    <property type="entry name" value="HATPase_dom"/>
</dbReference>
<dbReference type="Pfam" id="PF00672">
    <property type="entry name" value="HAMP"/>
    <property type="match status" value="1"/>
</dbReference>
<comment type="catalytic activity">
    <reaction evidence="1">
        <text>ATP + protein L-histidine = ADP + protein N-phospho-L-histidine.</text>
        <dbReference type="EC" id="2.7.13.3"/>
    </reaction>
</comment>
<dbReference type="SMART" id="SM00387">
    <property type="entry name" value="HATPase_c"/>
    <property type="match status" value="1"/>
</dbReference>
<reference evidence="15" key="1">
    <citation type="journal article" date="2019" name="Int. J. Syst. Evol. Microbiol.">
        <title>The Global Catalogue of Microorganisms (GCM) 10K type strain sequencing project: providing services to taxonomists for standard genome sequencing and annotation.</title>
        <authorList>
            <consortium name="The Broad Institute Genomics Platform"/>
            <consortium name="The Broad Institute Genome Sequencing Center for Infectious Disease"/>
            <person name="Wu L."/>
            <person name="Ma J."/>
        </authorList>
    </citation>
    <scope>NUCLEOTIDE SEQUENCE [LARGE SCALE GENOMIC DNA]</scope>
    <source>
        <strain evidence="15">CCUG 59778</strain>
    </source>
</reference>
<dbReference type="InterPro" id="IPR036890">
    <property type="entry name" value="HATPase_C_sf"/>
</dbReference>
<dbReference type="InterPro" id="IPR005467">
    <property type="entry name" value="His_kinase_dom"/>
</dbReference>
<evidence type="ECO:0000259" key="13">
    <source>
        <dbReference type="PROSITE" id="PS50885"/>
    </source>
</evidence>
<dbReference type="GO" id="GO:0016301">
    <property type="term" value="F:kinase activity"/>
    <property type="evidence" value="ECO:0007669"/>
    <property type="project" value="UniProtKB-KW"/>
</dbReference>